<evidence type="ECO:0000313" key="6">
    <source>
        <dbReference type="EMBL" id="KAG9244859.1"/>
    </source>
</evidence>
<dbReference type="PROSITE" id="PS00455">
    <property type="entry name" value="AMP_BINDING"/>
    <property type="match status" value="1"/>
</dbReference>
<reference evidence="6" key="1">
    <citation type="journal article" date="2021" name="IMA Fungus">
        <title>Genomic characterization of three marine fungi, including Emericellopsis atlantica sp. nov. with signatures of a generalist lifestyle and marine biomass degradation.</title>
        <authorList>
            <person name="Hagestad O.C."/>
            <person name="Hou L."/>
            <person name="Andersen J.H."/>
            <person name="Hansen E.H."/>
            <person name="Altermark B."/>
            <person name="Li C."/>
            <person name="Kuhnert E."/>
            <person name="Cox R.J."/>
            <person name="Crous P.W."/>
            <person name="Spatafora J.W."/>
            <person name="Lail K."/>
            <person name="Amirebrahimi M."/>
            <person name="Lipzen A."/>
            <person name="Pangilinan J."/>
            <person name="Andreopoulos W."/>
            <person name="Hayes R.D."/>
            <person name="Ng V."/>
            <person name="Grigoriev I.V."/>
            <person name="Jackson S.A."/>
            <person name="Sutton T.D.S."/>
            <person name="Dobson A.D.W."/>
            <person name="Rama T."/>
        </authorList>
    </citation>
    <scope>NUCLEOTIDE SEQUENCE</scope>
    <source>
        <strain evidence="6">TRa3180A</strain>
    </source>
</reference>
<evidence type="ECO:0008006" key="8">
    <source>
        <dbReference type="Google" id="ProtNLM"/>
    </source>
</evidence>
<feature type="transmembrane region" description="Helical" evidence="3">
    <location>
        <begin position="72"/>
        <end position="96"/>
    </location>
</feature>
<comment type="caution">
    <text evidence="6">The sequence shown here is derived from an EMBL/GenBank/DDBJ whole genome shotgun (WGS) entry which is preliminary data.</text>
</comment>
<dbReference type="FunFam" id="3.40.50.12780:FF:000003">
    <property type="entry name" value="Long-chain-fatty-acid--CoA ligase FadD"/>
    <property type="match status" value="1"/>
</dbReference>
<dbReference type="SUPFAM" id="SSF56801">
    <property type="entry name" value="Acetyl-CoA synthetase-like"/>
    <property type="match status" value="1"/>
</dbReference>
<name>A0A9P8CF75_9HELO</name>
<evidence type="ECO:0000256" key="3">
    <source>
        <dbReference type="SAM" id="Phobius"/>
    </source>
</evidence>
<feature type="domain" description="AMP-binding enzyme C-terminal" evidence="5">
    <location>
        <begin position="461"/>
        <end position="534"/>
    </location>
</feature>
<organism evidence="6 7">
    <name type="scientific">Calycina marina</name>
    <dbReference type="NCBI Taxonomy" id="1763456"/>
    <lineage>
        <taxon>Eukaryota</taxon>
        <taxon>Fungi</taxon>
        <taxon>Dikarya</taxon>
        <taxon>Ascomycota</taxon>
        <taxon>Pezizomycotina</taxon>
        <taxon>Leotiomycetes</taxon>
        <taxon>Helotiales</taxon>
        <taxon>Pezizellaceae</taxon>
        <taxon>Calycina</taxon>
    </lineage>
</organism>
<dbReference type="PANTHER" id="PTHR24096">
    <property type="entry name" value="LONG-CHAIN-FATTY-ACID--COA LIGASE"/>
    <property type="match status" value="1"/>
</dbReference>
<evidence type="ECO:0000256" key="2">
    <source>
        <dbReference type="ARBA" id="ARBA00006432"/>
    </source>
</evidence>
<dbReference type="EMBL" id="MU253879">
    <property type="protein sequence ID" value="KAG9244859.1"/>
    <property type="molecule type" value="Genomic_DNA"/>
</dbReference>
<keyword evidence="3" id="KW-0812">Transmembrane</keyword>
<comment type="similarity">
    <text evidence="2">Belongs to the ATP-dependent AMP-binding enzyme family.</text>
</comment>
<evidence type="ECO:0000256" key="1">
    <source>
        <dbReference type="ARBA" id="ARBA00004924"/>
    </source>
</evidence>
<comment type="pathway">
    <text evidence="1">Siderophore biosynthesis.</text>
</comment>
<dbReference type="GO" id="GO:0016405">
    <property type="term" value="F:CoA-ligase activity"/>
    <property type="evidence" value="ECO:0007669"/>
    <property type="project" value="TreeGrafter"/>
</dbReference>
<dbReference type="CDD" id="cd05911">
    <property type="entry name" value="Firefly_Luc_like"/>
    <property type="match status" value="1"/>
</dbReference>
<evidence type="ECO:0000259" key="4">
    <source>
        <dbReference type="Pfam" id="PF00501"/>
    </source>
</evidence>
<proteinExistence type="inferred from homology"/>
<keyword evidence="3" id="KW-0472">Membrane</keyword>
<evidence type="ECO:0000313" key="7">
    <source>
        <dbReference type="Proteomes" id="UP000887226"/>
    </source>
</evidence>
<evidence type="ECO:0000259" key="5">
    <source>
        <dbReference type="Pfam" id="PF13193"/>
    </source>
</evidence>
<dbReference type="Pfam" id="PF00501">
    <property type="entry name" value="AMP-binding"/>
    <property type="match status" value="1"/>
</dbReference>
<dbReference type="InterPro" id="IPR042099">
    <property type="entry name" value="ANL_N_sf"/>
</dbReference>
<dbReference type="PANTHER" id="PTHR24096:SF424">
    <property type="entry name" value="ACETYL-COA SYNTHETASE-LIKE PROTEIN-RELATED"/>
    <property type="match status" value="1"/>
</dbReference>
<dbReference type="Gene3D" id="3.40.50.12780">
    <property type="entry name" value="N-terminal domain of ligase-like"/>
    <property type="match status" value="1"/>
</dbReference>
<accession>A0A9P8CF75</accession>
<sequence>MPIHSRWTVPLDNCSFQQYIFGPPSSTLSDKVAFYDAERPDTHHLTLQTFRLWSQRLAAGLQKTGLKPGDRVLLFSGNSLYFPVAFMGIVMAGGIFTGANPSFVARELAYQLKDSGSKFLLCADSSLDLSVEAAESIGMSKDHIFIFDDLLLEGTGSPKLGIKNWAFLMESGEVGERFRWYEPNDPKDWICCLNYSSGTTGVPKGVMITHYNYVANATQFAHLSQLDPDEPQKTKQAKWLCFLPMYHAMAQTIFIAGGPKRGIPVYIMKKFDFVQVLEAIQKYSITVLSMVPPIVVALAKSPLTKKYDLSSIEHIGSGAAPLGGDVIKEAEALWPSGDRKLKQGWGMTEATCSLLGWDPRLESLPDSVGELNANCHAKIVDLEGNEVATCERGEIWVQAPNIMKGYWRNQKATDEVFVDDESGRWMRTGDVAYVDEKGRFFIVDRIKELIKVKGNQVAPAELEALLLEHPQLADAAVIGVTISGEEVPRAYVVAQASEKGNVSEAEVKEWLAKRVSRYKRLEGGVVFVDVVPKNPVSFDNSQR</sequence>
<keyword evidence="7" id="KW-1185">Reference proteome</keyword>
<dbReference type="Gene3D" id="3.30.300.30">
    <property type="match status" value="1"/>
</dbReference>
<dbReference type="InterPro" id="IPR000873">
    <property type="entry name" value="AMP-dep_synth/lig_dom"/>
</dbReference>
<protein>
    <recommendedName>
        <fullName evidence="8">4-coumarate--CoA ligase</fullName>
    </recommendedName>
</protein>
<gene>
    <name evidence="6" type="ORF">BJ878DRAFT_504287</name>
</gene>
<dbReference type="InterPro" id="IPR020845">
    <property type="entry name" value="AMP-binding_CS"/>
</dbReference>
<dbReference type="Pfam" id="PF13193">
    <property type="entry name" value="AMP-binding_C"/>
    <property type="match status" value="1"/>
</dbReference>
<dbReference type="InterPro" id="IPR045851">
    <property type="entry name" value="AMP-bd_C_sf"/>
</dbReference>
<keyword evidence="3" id="KW-1133">Transmembrane helix</keyword>
<feature type="domain" description="AMP-dependent synthetase/ligase" evidence="4">
    <location>
        <begin position="29"/>
        <end position="407"/>
    </location>
</feature>
<dbReference type="OrthoDB" id="6509636at2759"/>
<dbReference type="AlphaFoldDB" id="A0A9P8CF75"/>
<dbReference type="InterPro" id="IPR025110">
    <property type="entry name" value="AMP-bd_C"/>
</dbReference>
<dbReference type="Proteomes" id="UP000887226">
    <property type="component" value="Unassembled WGS sequence"/>
</dbReference>